<comment type="caution">
    <text evidence="1">The sequence shown here is derived from an EMBL/GenBank/DDBJ whole genome shotgun (WGS) entry which is preliminary data.</text>
</comment>
<dbReference type="InterPro" id="IPR036388">
    <property type="entry name" value="WH-like_DNA-bd_sf"/>
</dbReference>
<keyword evidence="2" id="KW-1185">Reference proteome</keyword>
<evidence type="ECO:0008006" key="3">
    <source>
        <dbReference type="Google" id="ProtNLM"/>
    </source>
</evidence>
<organism evidence="1 2">
    <name type="scientific">Nocardia albiluteola</name>
    <dbReference type="NCBI Taxonomy" id="2842303"/>
    <lineage>
        <taxon>Bacteria</taxon>
        <taxon>Bacillati</taxon>
        <taxon>Actinomycetota</taxon>
        <taxon>Actinomycetes</taxon>
        <taxon>Mycobacteriales</taxon>
        <taxon>Nocardiaceae</taxon>
        <taxon>Nocardia</taxon>
    </lineage>
</organism>
<evidence type="ECO:0000313" key="2">
    <source>
        <dbReference type="Proteomes" id="UP000733379"/>
    </source>
</evidence>
<name>A0ABS6B3C1_9NOCA</name>
<protein>
    <recommendedName>
        <fullName evidence="3">HTH hxlR-type domain-containing protein</fullName>
    </recommendedName>
</protein>
<dbReference type="Gene3D" id="1.10.10.10">
    <property type="entry name" value="Winged helix-like DNA-binding domain superfamily/Winged helix DNA-binding domain"/>
    <property type="match status" value="1"/>
</dbReference>
<proteinExistence type="predicted"/>
<accession>A0ABS6B3C1</accession>
<sequence>MLKHAGLVTDEAIGTRRVYRLDPRGIDALCAYFTHFWSTAMSAFRDEVNERARQGEPEEQT</sequence>
<reference evidence="1 2" key="1">
    <citation type="submission" date="2021-06" db="EMBL/GenBank/DDBJ databases">
        <title>Actinomycetes sequencing.</title>
        <authorList>
            <person name="Shan Q."/>
        </authorList>
    </citation>
    <scope>NUCLEOTIDE SEQUENCE [LARGE SCALE GENOMIC DNA]</scope>
    <source>
        <strain evidence="1 2">NEAU-G5</strain>
    </source>
</reference>
<evidence type="ECO:0000313" key="1">
    <source>
        <dbReference type="EMBL" id="MBU3064734.1"/>
    </source>
</evidence>
<dbReference type="RefSeq" id="WP_215920114.1">
    <property type="nucleotide sequence ID" value="NZ_JAHKNI010000008.1"/>
</dbReference>
<gene>
    <name evidence="1" type="ORF">KO481_24800</name>
</gene>
<dbReference type="EMBL" id="JAHKNI010000008">
    <property type="protein sequence ID" value="MBU3064734.1"/>
    <property type="molecule type" value="Genomic_DNA"/>
</dbReference>
<dbReference type="Proteomes" id="UP000733379">
    <property type="component" value="Unassembled WGS sequence"/>
</dbReference>